<evidence type="ECO:0000313" key="3">
    <source>
        <dbReference type="EMBL" id="CUN88416.1"/>
    </source>
</evidence>
<protein>
    <submittedName>
        <fullName evidence="3">Protein of uncharacterized function DUF111</fullName>
    </submittedName>
</protein>
<dbReference type="RefSeq" id="WP_055285966.1">
    <property type="nucleotide sequence ID" value="NZ_CYYP01000005.1"/>
</dbReference>
<sequence length="305" mass="32748">MSNHQHTLIIDGTSGISGDMTVAALLDLGASEEHLREQLATLPVDGFSIAVTRVNKHGIDACDFDVQLAEELENHDHDMAWLYGNEAAAEHTHEHEHHHHDHGEHEHEHTHERDHEAHGHGHEGHHHAHHHHHRSLADVTAIIDGSQLSDGAKRRALAIFSVLAAAEAKAHGKTPETVMFHEVGAVDSIVDVCSVAICLDDLGIEDIVVESLSEGHGTIHCAHGLMPIPVPAVINLCQAGNIALMPAPVAGELVTPTGAAIVTALRTSEHLPARYHIEAVGYGAGKRPYEGCSGTLRCLLVHVDA</sequence>
<evidence type="ECO:0000256" key="1">
    <source>
        <dbReference type="ARBA" id="ARBA00022596"/>
    </source>
</evidence>
<evidence type="ECO:0000313" key="4">
    <source>
        <dbReference type="Proteomes" id="UP000095468"/>
    </source>
</evidence>
<keyword evidence="1" id="KW-0533">Nickel</keyword>
<organism evidence="3 4">
    <name type="scientific">Collinsella aerofaciens</name>
    <dbReference type="NCBI Taxonomy" id="74426"/>
    <lineage>
        <taxon>Bacteria</taxon>
        <taxon>Bacillati</taxon>
        <taxon>Actinomycetota</taxon>
        <taxon>Coriobacteriia</taxon>
        <taxon>Coriobacteriales</taxon>
        <taxon>Coriobacteriaceae</taxon>
        <taxon>Collinsella</taxon>
    </lineage>
</organism>
<gene>
    <name evidence="3" type="ORF">ERS852381_00792</name>
</gene>
<feature type="compositionally biased region" description="Basic residues" evidence="2">
    <location>
        <begin position="123"/>
        <end position="134"/>
    </location>
</feature>
<dbReference type="Proteomes" id="UP000095468">
    <property type="component" value="Unassembled WGS sequence"/>
</dbReference>
<dbReference type="Pfam" id="PF01969">
    <property type="entry name" value="Ni_insertion"/>
    <property type="match status" value="1"/>
</dbReference>
<reference evidence="3 4" key="1">
    <citation type="submission" date="2015-09" db="EMBL/GenBank/DDBJ databases">
        <authorList>
            <consortium name="Pathogen Informatics"/>
        </authorList>
    </citation>
    <scope>NUCLEOTIDE SEQUENCE [LARGE SCALE GENOMIC DNA]</scope>
    <source>
        <strain evidence="3 4">2789STDY5608823</strain>
    </source>
</reference>
<name>A0A174ALV2_9ACTN</name>
<feature type="compositionally biased region" description="Basic and acidic residues" evidence="2">
    <location>
        <begin position="90"/>
        <end position="122"/>
    </location>
</feature>
<dbReference type="AlphaFoldDB" id="A0A174ALV2"/>
<accession>A0A174ALV2</accession>
<dbReference type="EMBL" id="CYYP01000005">
    <property type="protein sequence ID" value="CUN88416.1"/>
    <property type="molecule type" value="Genomic_DNA"/>
</dbReference>
<evidence type="ECO:0000256" key="2">
    <source>
        <dbReference type="SAM" id="MobiDB-lite"/>
    </source>
</evidence>
<feature type="region of interest" description="Disordered" evidence="2">
    <location>
        <begin position="90"/>
        <end position="135"/>
    </location>
</feature>
<dbReference type="PANTHER" id="PTHR36566">
    <property type="entry name" value="NICKEL INSERTION PROTEIN-RELATED"/>
    <property type="match status" value="1"/>
</dbReference>
<proteinExistence type="predicted"/>
<dbReference type="PANTHER" id="PTHR36566:SF1">
    <property type="entry name" value="PYRIDINIUM-3,5-BISTHIOCARBOXYLIC ACID MONONUCLEOTIDE NICKEL INSERTION PROTEIN"/>
    <property type="match status" value="1"/>
</dbReference>
<dbReference type="InterPro" id="IPR002822">
    <property type="entry name" value="Ni_insertion"/>
</dbReference>